<dbReference type="EMBL" id="FMVW01000011">
    <property type="protein sequence ID" value="SCZ45850.1"/>
    <property type="molecule type" value="Genomic_DNA"/>
</dbReference>
<evidence type="ECO:0000259" key="2">
    <source>
        <dbReference type="Pfam" id="PF21741"/>
    </source>
</evidence>
<dbReference type="OrthoDB" id="9806174at2"/>
<accession>A0A1G5PA15</accession>
<dbReference type="InterPro" id="IPR049201">
    <property type="entry name" value="DUF6867"/>
</dbReference>
<dbReference type="STRING" id="1120955.SAMN03080610_03513"/>
<feature type="transmembrane region" description="Helical" evidence="1">
    <location>
        <begin position="71"/>
        <end position="92"/>
    </location>
</feature>
<feature type="transmembrane region" description="Helical" evidence="1">
    <location>
        <begin position="12"/>
        <end position="32"/>
    </location>
</feature>
<keyword evidence="1" id="KW-0812">Transmembrane</keyword>
<reference evidence="3 4" key="1">
    <citation type="submission" date="2016-10" db="EMBL/GenBank/DDBJ databases">
        <authorList>
            <person name="de Groot N.N."/>
        </authorList>
    </citation>
    <scope>NUCLEOTIDE SEQUENCE [LARGE SCALE GENOMIC DNA]</scope>
    <source>
        <strain evidence="3 4">DSM 2698</strain>
    </source>
</reference>
<keyword evidence="1" id="KW-1133">Transmembrane helix</keyword>
<keyword evidence="1" id="KW-0472">Membrane</keyword>
<gene>
    <name evidence="3" type="ORF">SAMN03080610_03513</name>
</gene>
<evidence type="ECO:0000313" key="3">
    <source>
        <dbReference type="EMBL" id="SCZ45850.1"/>
    </source>
</evidence>
<dbReference type="AlphaFoldDB" id="A0A1G5PA15"/>
<sequence length="121" mass="13663">MNLIWEVSLTEFALVTLVLGGLAAWMTGRAVALTWGSWQRLAIYIALLSLAVRFIHYSLFGGTFLLPPAGFATALHYYVVDFIALMLIAAAARQMNRSHQMSEQYSFLYDRSGPFGWRRKV</sequence>
<name>A0A1G5PA15_AFIMA</name>
<dbReference type="RefSeq" id="WP_092816282.1">
    <property type="nucleotide sequence ID" value="NZ_FMVW01000011.1"/>
</dbReference>
<protein>
    <recommendedName>
        <fullName evidence="2">DUF6867 domain-containing protein</fullName>
    </recommendedName>
</protein>
<keyword evidence="4" id="KW-1185">Reference proteome</keyword>
<feature type="transmembrane region" description="Helical" evidence="1">
    <location>
        <begin position="41"/>
        <end position="59"/>
    </location>
</feature>
<evidence type="ECO:0000313" key="4">
    <source>
        <dbReference type="Proteomes" id="UP000199347"/>
    </source>
</evidence>
<proteinExistence type="predicted"/>
<dbReference type="Proteomes" id="UP000199347">
    <property type="component" value="Unassembled WGS sequence"/>
</dbReference>
<dbReference type="Pfam" id="PF21741">
    <property type="entry name" value="DUF6867"/>
    <property type="match status" value="1"/>
</dbReference>
<organism evidence="3 4">
    <name type="scientific">Afifella marina DSM 2698</name>
    <dbReference type="NCBI Taxonomy" id="1120955"/>
    <lineage>
        <taxon>Bacteria</taxon>
        <taxon>Pseudomonadati</taxon>
        <taxon>Pseudomonadota</taxon>
        <taxon>Alphaproteobacteria</taxon>
        <taxon>Hyphomicrobiales</taxon>
        <taxon>Afifellaceae</taxon>
        <taxon>Afifella</taxon>
    </lineage>
</organism>
<feature type="domain" description="DUF6867" evidence="2">
    <location>
        <begin position="9"/>
        <end position="120"/>
    </location>
</feature>
<evidence type="ECO:0000256" key="1">
    <source>
        <dbReference type="SAM" id="Phobius"/>
    </source>
</evidence>